<evidence type="ECO:0000313" key="2">
    <source>
        <dbReference type="Ensembl" id="ENSPLAP00000030286.1"/>
    </source>
</evidence>
<sequence>MGYASGGAFAGRRGTQSEPQKDAADLRHGLRFSNFSSPDIHKYCTRAPSKTERNPTGGQTGSLLQCPGSHVGFHASGCWCFSPSHPETPYPDISSVARRLRRSTLQEPRWSQLAGSPS</sequence>
<organism evidence="2 3">
    <name type="scientific">Poecilia latipinna</name>
    <name type="common">sailfin molly</name>
    <dbReference type="NCBI Taxonomy" id="48699"/>
    <lineage>
        <taxon>Eukaryota</taxon>
        <taxon>Metazoa</taxon>
        <taxon>Chordata</taxon>
        <taxon>Craniata</taxon>
        <taxon>Vertebrata</taxon>
        <taxon>Euteleostomi</taxon>
        <taxon>Actinopterygii</taxon>
        <taxon>Neopterygii</taxon>
        <taxon>Teleostei</taxon>
        <taxon>Neoteleostei</taxon>
        <taxon>Acanthomorphata</taxon>
        <taxon>Ovalentaria</taxon>
        <taxon>Atherinomorphae</taxon>
        <taxon>Cyprinodontiformes</taxon>
        <taxon>Poeciliidae</taxon>
        <taxon>Poeciliinae</taxon>
        <taxon>Poecilia</taxon>
    </lineage>
</organism>
<feature type="compositionally biased region" description="Basic and acidic residues" evidence="1">
    <location>
        <begin position="19"/>
        <end position="28"/>
    </location>
</feature>
<accession>A0A3B3VZ07</accession>
<evidence type="ECO:0000256" key="1">
    <source>
        <dbReference type="SAM" id="MobiDB-lite"/>
    </source>
</evidence>
<dbReference type="Proteomes" id="UP000261500">
    <property type="component" value="Unplaced"/>
</dbReference>
<reference evidence="2" key="2">
    <citation type="submission" date="2025-09" db="UniProtKB">
        <authorList>
            <consortium name="Ensembl"/>
        </authorList>
    </citation>
    <scope>IDENTIFICATION</scope>
</reference>
<proteinExistence type="predicted"/>
<dbReference type="GeneTree" id="ENSGT00990000205707"/>
<dbReference type="Ensembl" id="ENSPLAT00000026045.1">
    <property type="protein sequence ID" value="ENSPLAP00000030286.1"/>
    <property type="gene ID" value="ENSPLAG00000021240.1"/>
</dbReference>
<keyword evidence="3" id="KW-1185">Reference proteome</keyword>
<reference evidence="2" key="1">
    <citation type="submission" date="2025-08" db="UniProtKB">
        <authorList>
            <consortium name="Ensembl"/>
        </authorList>
    </citation>
    <scope>IDENTIFICATION</scope>
</reference>
<feature type="region of interest" description="Disordered" evidence="1">
    <location>
        <begin position="1"/>
        <end position="30"/>
    </location>
</feature>
<name>A0A3B3VZ07_9TELE</name>
<dbReference type="AlphaFoldDB" id="A0A3B3VZ07"/>
<evidence type="ECO:0000313" key="3">
    <source>
        <dbReference type="Proteomes" id="UP000261500"/>
    </source>
</evidence>
<protein>
    <submittedName>
        <fullName evidence="2">Uncharacterized protein</fullName>
    </submittedName>
</protein>